<dbReference type="GO" id="GO:0001682">
    <property type="term" value="P:tRNA 5'-leader removal"/>
    <property type="evidence" value="ECO:0007669"/>
    <property type="project" value="TreeGrafter"/>
</dbReference>
<name>A0AAV2YIP8_9STRA</name>
<dbReference type="Gene3D" id="3.40.50.11980">
    <property type="match status" value="1"/>
</dbReference>
<dbReference type="Gene3D" id="1.25.40.10">
    <property type="entry name" value="Tetratricopeptide repeat domain"/>
    <property type="match status" value="1"/>
</dbReference>
<feature type="non-terminal residue" evidence="22">
    <location>
        <position position="1"/>
    </location>
</feature>
<dbReference type="InterPro" id="IPR002200">
    <property type="entry name" value="Elicitin"/>
</dbReference>
<evidence type="ECO:0000256" key="17">
    <source>
        <dbReference type="PROSITE-ProRule" id="PRU00708"/>
    </source>
</evidence>
<dbReference type="PANTHER" id="PTHR13547:SF1">
    <property type="entry name" value="MITOCHONDRIAL RIBONUCLEASE P CATALYTIC SUBUNIT"/>
    <property type="match status" value="1"/>
</dbReference>
<keyword evidence="10" id="KW-0378">Hydrolase</keyword>
<keyword evidence="13" id="KW-0809">Transit peptide</keyword>
<protein>
    <recommendedName>
        <fullName evidence="15">Mitochondrial ribonuclease P catalytic subunit</fullName>
        <ecNumber evidence="5">3.1.26.5</ecNumber>
    </recommendedName>
    <alternativeName>
        <fullName evidence="16">Mitochondrial ribonuclease P protein 3</fullName>
    </alternativeName>
</protein>
<dbReference type="Pfam" id="PF17177">
    <property type="entry name" value="PPR_long"/>
    <property type="match status" value="1"/>
</dbReference>
<keyword evidence="9" id="KW-0677">Repeat</keyword>
<dbReference type="InterPro" id="IPR011990">
    <property type="entry name" value="TPR-like_helical_dom_sf"/>
</dbReference>
<dbReference type="CDD" id="cd18718">
    <property type="entry name" value="PIN_PRORP"/>
    <property type="match status" value="1"/>
</dbReference>
<keyword evidence="19" id="KW-0732">Signal</keyword>
<dbReference type="EMBL" id="DAKRPA010000230">
    <property type="protein sequence ID" value="DAZ94852.1"/>
    <property type="molecule type" value="Genomic_DNA"/>
</dbReference>
<evidence type="ECO:0000256" key="8">
    <source>
        <dbReference type="ARBA" id="ARBA00022723"/>
    </source>
</evidence>
<evidence type="ECO:0000313" key="23">
    <source>
        <dbReference type="Proteomes" id="UP001146120"/>
    </source>
</evidence>
<keyword evidence="23" id="KW-1185">Reference proteome</keyword>
<comment type="cofactor">
    <cofactor evidence="2">
        <name>Mg(2+)</name>
        <dbReference type="ChEBI" id="CHEBI:18420"/>
    </cofactor>
</comment>
<evidence type="ECO:0000256" key="18">
    <source>
        <dbReference type="SAM" id="MobiDB-lite"/>
    </source>
</evidence>
<dbReference type="GO" id="GO:0005739">
    <property type="term" value="C:mitochondrion"/>
    <property type="evidence" value="ECO:0007669"/>
    <property type="project" value="UniProtKB-SubCell"/>
</dbReference>
<comment type="caution">
    <text evidence="22">The sequence shown here is derived from an EMBL/GenBank/DDBJ whole genome shotgun (WGS) entry which is preliminary data.</text>
</comment>
<evidence type="ECO:0000256" key="3">
    <source>
        <dbReference type="ARBA" id="ARBA00004173"/>
    </source>
</evidence>
<gene>
    <name evidence="22" type="ORF">N0F65_012541</name>
</gene>
<dbReference type="SMART" id="SM01187">
    <property type="entry name" value="Elicitin"/>
    <property type="match status" value="1"/>
</dbReference>
<comment type="catalytic activity">
    <reaction evidence="1">
        <text>Endonucleolytic cleavage of RNA, removing 5'-extranucleotides from tRNA precursor.</text>
        <dbReference type="EC" id="3.1.26.5"/>
    </reaction>
</comment>
<evidence type="ECO:0000259" key="20">
    <source>
        <dbReference type="Pfam" id="PF16953"/>
    </source>
</evidence>
<sequence>NSVTMRLQLSLFLGLAVQSVSAVEPCSSDVLVRAFKGLDVNKELYECMSENNFNAALSGKVDLASVKRGSTPEEIRKLCSSDACVKVVTTIIASENFQMCDCTVGEGTVIKNELLSLKDACDGPAKVPTQSPSVRPTTMPTPTPGLPPPSTIGPYTPPPTSKPTPPPTTTAPTDTPSNQPTAAPAPGPKPSSAPTNAPSSQPTVAPAPVSQWVLMTVTPEQRLAMDFRRKVEECAQQSDAARAVEVYAEMKAAGVQPTVYIQRCVINICAQAEDVASVKDQAFAVYDDMQKSASVDESTFSALIKICSKAQDFATCHTVFERLEERSVNPKLRTFSPMLAAYSETGALDKCLWVQAKAKEHGIGLAEPDFVHLLRVCVQTQNAEAFYNILDEFVDTILQPGPDAWEVLKAWFQSEAAREDGKGWRCEVGTVSTEGICSITGDQLQSLELSDEQTEALLAKIQDLVRTDEKRTSQWQEFVAWLDAQERFDVVLDAANIGYFNQNFDGGCFTYTQIERVLQHYQTQGKKVLVVLHKRRTSDDQVPPSFRATIKQWAEAGIMFNCLPGNNDDWYWLYAAVKLRGRTLVVSNDQMRDHHFQMIHNKAFVRWKERHQVHYEITDHRLKLHEPAVYSARPQRVGRNWHFPAPDGSSQWLCCQLETN</sequence>
<dbReference type="Pfam" id="PF16953">
    <property type="entry name" value="PRORP"/>
    <property type="match status" value="1"/>
</dbReference>
<evidence type="ECO:0000256" key="19">
    <source>
        <dbReference type="SAM" id="SignalP"/>
    </source>
</evidence>
<evidence type="ECO:0000256" key="1">
    <source>
        <dbReference type="ARBA" id="ARBA00000928"/>
    </source>
</evidence>
<evidence type="ECO:0000256" key="5">
    <source>
        <dbReference type="ARBA" id="ARBA00012179"/>
    </source>
</evidence>
<reference evidence="22" key="1">
    <citation type="submission" date="2022-11" db="EMBL/GenBank/DDBJ databases">
        <authorList>
            <person name="Morgan W.R."/>
            <person name="Tartar A."/>
        </authorList>
    </citation>
    <scope>NUCLEOTIDE SEQUENCE</scope>
    <source>
        <strain evidence="22">ARSEF 373</strain>
    </source>
</reference>
<evidence type="ECO:0000256" key="4">
    <source>
        <dbReference type="ARBA" id="ARBA00007626"/>
    </source>
</evidence>
<feature type="compositionally biased region" description="Pro residues" evidence="18">
    <location>
        <begin position="139"/>
        <end position="169"/>
    </location>
</feature>
<accession>A0AAV2YIP8</accession>
<evidence type="ECO:0000256" key="7">
    <source>
        <dbReference type="ARBA" id="ARBA00022722"/>
    </source>
</evidence>
<feature type="compositionally biased region" description="Low complexity" evidence="18">
    <location>
        <begin position="170"/>
        <end position="182"/>
    </location>
</feature>
<dbReference type="GO" id="GO:0005576">
    <property type="term" value="C:extracellular region"/>
    <property type="evidence" value="ECO:0007669"/>
    <property type="project" value="InterPro"/>
</dbReference>
<dbReference type="Pfam" id="PF00964">
    <property type="entry name" value="Elicitin"/>
    <property type="match status" value="1"/>
</dbReference>
<feature type="region of interest" description="Disordered" evidence="18">
    <location>
        <begin position="121"/>
        <end position="205"/>
    </location>
</feature>
<keyword evidence="8" id="KW-0479">Metal-binding</keyword>
<comment type="subcellular location">
    <subcellularLocation>
        <location evidence="3">Mitochondrion</location>
    </subcellularLocation>
</comment>
<feature type="chain" id="PRO_5043763607" description="Mitochondrial ribonuclease P catalytic subunit" evidence="19">
    <location>
        <begin position="23"/>
        <end position="660"/>
    </location>
</feature>
<dbReference type="EC" id="3.1.26.5" evidence="5"/>
<dbReference type="InterPro" id="IPR031595">
    <property type="entry name" value="PRORP_C"/>
</dbReference>
<dbReference type="InterPro" id="IPR033443">
    <property type="entry name" value="PROP1-like_PPR_dom"/>
</dbReference>
<reference evidence="22" key="2">
    <citation type="journal article" date="2023" name="Microbiol Resour">
        <title>Decontamination and Annotation of the Draft Genome Sequence of the Oomycete Lagenidium giganteum ARSEF 373.</title>
        <authorList>
            <person name="Morgan W.R."/>
            <person name="Tartar A."/>
        </authorList>
    </citation>
    <scope>NUCLEOTIDE SEQUENCE</scope>
    <source>
        <strain evidence="22">ARSEF 373</strain>
    </source>
</reference>
<dbReference type="InterPro" id="IPR002885">
    <property type="entry name" value="PPR_rpt"/>
</dbReference>
<dbReference type="PROSITE" id="PS51375">
    <property type="entry name" value="PPR"/>
    <property type="match status" value="1"/>
</dbReference>
<evidence type="ECO:0000256" key="12">
    <source>
        <dbReference type="ARBA" id="ARBA00022842"/>
    </source>
</evidence>
<keyword evidence="11" id="KW-0862">Zinc</keyword>
<evidence type="ECO:0000256" key="13">
    <source>
        <dbReference type="ARBA" id="ARBA00022946"/>
    </source>
</evidence>
<dbReference type="PANTHER" id="PTHR13547">
    <property type="match status" value="1"/>
</dbReference>
<evidence type="ECO:0000256" key="10">
    <source>
        <dbReference type="ARBA" id="ARBA00022801"/>
    </source>
</evidence>
<keyword evidence="7" id="KW-0540">Nuclease</keyword>
<organism evidence="22 23">
    <name type="scientific">Lagenidium giganteum</name>
    <dbReference type="NCBI Taxonomy" id="4803"/>
    <lineage>
        <taxon>Eukaryota</taxon>
        <taxon>Sar</taxon>
        <taxon>Stramenopiles</taxon>
        <taxon>Oomycota</taxon>
        <taxon>Peronosporomycetes</taxon>
        <taxon>Pythiales</taxon>
        <taxon>Pythiaceae</taxon>
    </lineage>
</organism>
<feature type="domain" description="PROP1-like PPR" evidence="21">
    <location>
        <begin position="220"/>
        <end position="419"/>
    </location>
</feature>
<feature type="signal peptide" evidence="19">
    <location>
        <begin position="1"/>
        <end position="22"/>
    </location>
</feature>
<comment type="similarity">
    <text evidence="4">Belongs to the PPR family. P subfamily.</text>
</comment>
<feature type="repeat" description="PPR" evidence="17">
    <location>
        <begin position="296"/>
        <end position="330"/>
    </location>
</feature>
<proteinExistence type="inferred from homology"/>
<evidence type="ECO:0000256" key="14">
    <source>
        <dbReference type="ARBA" id="ARBA00023128"/>
    </source>
</evidence>
<evidence type="ECO:0000256" key="2">
    <source>
        <dbReference type="ARBA" id="ARBA00001946"/>
    </source>
</evidence>
<evidence type="ECO:0000256" key="15">
    <source>
        <dbReference type="ARBA" id="ARBA00044536"/>
    </source>
</evidence>
<keyword evidence="6" id="KW-0819">tRNA processing</keyword>
<evidence type="ECO:0000313" key="22">
    <source>
        <dbReference type="EMBL" id="DAZ94852.1"/>
    </source>
</evidence>
<evidence type="ECO:0000256" key="16">
    <source>
        <dbReference type="ARBA" id="ARBA00044559"/>
    </source>
</evidence>
<dbReference type="AlphaFoldDB" id="A0AAV2YIP8"/>
<feature type="domain" description="PRORP" evidence="20">
    <location>
        <begin position="432"/>
        <end position="647"/>
    </location>
</feature>
<dbReference type="GO" id="GO:0046872">
    <property type="term" value="F:metal ion binding"/>
    <property type="evidence" value="ECO:0007669"/>
    <property type="project" value="UniProtKB-KW"/>
</dbReference>
<evidence type="ECO:0000256" key="11">
    <source>
        <dbReference type="ARBA" id="ARBA00022833"/>
    </source>
</evidence>
<evidence type="ECO:0000256" key="9">
    <source>
        <dbReference type="ARBA" id="ARBA00022737"/>
    </source>
</evidence>
<dbReference type="GO" id="GO:0004526">
    <property type="term" value="F:ribonuclease P activity"/>
    <property type="evidence" value="ECO:0007669"/>
    <property type="project" value="UniProtKB-EC"/>
</dbReference>
<dbReference type="InterPro" id="IPR033495">
    <property type="entry name" value="MRPP3_PIN_dom"/>
</dbReference>
<keyword evidence="14" id="KW-0496">Mitochondrion</keyword>
<keyword evidence="12" id="KW-0460">Magnesium</keyword>
<evidence type="ECO:0000256" key="6">
    <source>
        <dbReference type="ARBA" id="ARBA00022694"/>
    </source>
</evidence>
<evidence type="ECO:0000259" key="21">
    <source>
        <dbReference type="Pfam" id="PF17177"/>
    </source>
</evidence>
<dbReference type="Proteomes" id="UP001146120">
    <property type="component" value="Unassembled WGS sequence"/>
</dbReference>